<dbReference type="AlphaFoldDB" id="A0A087TJZ2"/>
<dbReference type="EMBL" id="KK115566">
    <property type="protein sequence ID" value="KFM65431.1"/>
    <property type="molecule type" value="Genomic_DNA"/>
</dbReference>
<dbReference type="OrthoDB" id="6507355at2759"/>
<feature type="domain" description="Tc1-like transposase DDE" evidence="1">
    <location>
        <begin position="69"/>
        <end position="180"/>
    </location>
</feature>
<dbReference type="Gene3D" id="3.30.420.10">
    <property type="entry name" value="Ribonuclease H-like superfamily/Ribonuclease H"/>
    <property type="match status" value="1"/>
</dbReference>
<evidence type="ECO:0000259" key="1">
    <source>
        <dbReference type="Pfam" id="PF13358"/>
    </source>
</evidence>
<organism evidence="2 3">
    <name type="scientific">Stegodyphus mimosarum</name>
    <name type="common">African social velvet spider</name>
    <dbReference type="NCBI Taxonomy" id="407821"/>
    <lineage>
        <taxon>Eukaryota</taxon>
        <taxon>Metazoa</taxon>
        <taxon>Ecdysozoa</taxon>
        <taxon>Arthropoda</taxon>
        <taxon>Chelicerata</taxon>
        <taxon>Arachnida</taxon>
        <taxon>Araneae</taxon>
        <taxon>Araneomorphae</taxon>
        <taxon>Entelegynae</taxon>
        <taxon>Eresoidea</taxon>
        <taxon>Eresidae</taxon>
        <taxon>Stegodyphus</taxon>
    </lineage>
</organism>
<dbReference type="STRING" id="407821.A0A087TJZ2"/>
<evidence type="ECO:0000313" key="3">
    <source>
        <dbReference type="Proteomes" id="UP000054359"/>
    </source>
</evidence>
<protein>
    <submittedName>
        <fullName evidence="2">Transposable element Tcb2 transposase</fullName>
    </submittedName>
</protein>
<feature type="non-terminal residue" evidence="2">
    <location>
        <position position="222"/>
    </location>
</feature>
<name>A0A087TJZ2_STEMI</name>
<gene>
    <name evidence="2" type="ORF">X975_17865</name>
</gene>
<dbReference type="GO" id="GO:0003676">
    <property type="term" value="F:nucleic acid binding"/>
    <property type="evidence" value="ECO:0007669"/>
    <property type="project" value="InterPro"/>
</dbReference>
<proteinExistence type="predicted"/>
<accession>A0A087TJZ2</accession>
<sequence>MGSPVSVNVLVKSFCSKMRNRLHEKNFRSKLAVRKPALTDLHIQERLNFCNQFSSWRVFVWECQDKGRFSISVWGCMSANRLGTLPRIPGNLDATCYRDILEHIVMPEVLDNPFFNGLFYFQHDKSPIHRESLIKEWLDQQTLCLMAWPSKGAYLNPIKNVWSRVKMTISYRGIRNADELWDTAMSSWQLMQSDPRLFHSLVSSVPHRIQDVINRRGRIAMY</sequence>
<dbReference type="InterPro" id="IPR036397">
    <property type="entry name" value="RNaseH_sf"/>
</dbReference>
<dbReference type="Pfam" id="PF13358">
    <property type="entry name" value="DDE_3"/>
    <property type="match status" value="1"/>
</dbReference>
<dbReference type="Proteomes" id="UP000054359">
    <property type="component" value="Unassembled WGS sequence"/>
</dbReference>
<reference evidence="2 3" key="1">
    <citation type="submission" date="2013-11" db="EMBL/GenBank/DDBJ databases">
        <title>Genome sequencing of Stegodyphus mimosarum.</title>
        <authorList>
            <person name="Bechsgaard J."/>
        </authorList>
    </citation>
    <scope>NUCLEOTIDE SEQUENCE [LARGE SCALE GENOMIC DNA]</scope>
</reference>
<dbReference type="InterPro" id="IPR038717">
    <property type="entry name" value="Tc1-like_DDE_dom"/>
</dbReference>
<evidence type="ECO:0000313" key="2">
    <source>
        <dbReference type="EMBL" id="KFM65431.1"/>
    </source>
</evidence>
<keyword evidence="3" id="KW-1185">Reference proteome</keyword>